<evidence type="ECO:0000256" key="2">
    <source>
        <dbReference type="ARBA" id="ARBA00022679"/>
    </source>
</evidence>
<proteinExistence type="predicted"/>
<name>A0A1M4PKE3_9FIRM</name>
<feature type="domain" description="Glycoside hydrolase family 65 C-terminal" evidence="3">
    <location>
        <begin position="75"/>
        <end position="113"/>
    </location>
</feature>
<evidence type="ECO:0000256" key="1">
    <source>
        <dbReference type="ARBA" id="ARBA00022676"/>
    </source>
</evidence>
<reference evidence="5 6" key="1">
    <citation type="submission" date="2016-11" db="EMBL/GenBank/DDBJ databases">
        <authorList>
            <person name="Manzoor S."/>
        </authorList>
    </citation>
    <scope>NUCLEOTIDE SEQUENCE [LARGE SCALE GENOMIC DNA]</scope>
    <source>
        <strain evidence="5">Clostridium ultunense strain Esp</strain>
    </source>
</reference>
<dbReference type="Proteomes" id="UP000245423">
    <property type="component" value="Chromosome 1"/>
</dbReference>
<keyword evidence="1" id="KW-0328">Glycosyltransferase</keyword>
<dbReference type="Gene3D" id="2.60.420.10">
    <property type="entry name" value="Maltose phosphorylase, domain 3"/>
    <property type="match status" value="1"/>
</dbReference>
<dbReference type="Pfam" id="PF03633">
    <property type="entry name" value="Glyco_hydro_65C"/>
    <property type="match status" value="1"/>
</dbReference>
<sequence>MLGEGDKAYKLFSLINPINHSRTPIEANKYKVEPYVVAADVYTNPQHLGRGGWTWYTGSSGWMYTVGLEDILGFRVIKDRLYIDPCIPKDWEGFRIEFRYNNTKYDIEIINPKGINNGVKCLMVDGVSIDNKYIQLIDDGLEHNVIVEMGS</sequence>
<protein>
    <submittedName>
        <fullName evidence="5">Uncharacterized protein</fullName>
    </submittedName>
</protein>
<dbReference type="Pfam" id="PF17167">
    <property type="entry name" value="Glyco_hydro_94"/>
    <property type="match status" value="1"/>
</dbReference>
<dbReference type="AlphaFoldDB" id="A0A1M4PKE3"/>
<evidence type="ECO:0000259" key="3">
    <source>
        <dbReference type="Pfam" id="PF03633"/>
    </source>
</evidence>
<dbReference type="PANTHER" id="PTHR37469">
    <property type="entry name" value="CELLOBIONIC ACID PHOSPHORYLASE-RELATED"/>
    <property type="match status" value="1"/>
</dbReference>
<evidence type="ECO:0000313" key="6">
    <source>
        <dbReference type="Proteomes" id="UP000245423"/>
    </source>
</evidence>
<dbReference type="SUPFAM" id="SSF48208">
    <property type="entry name" value="Six-hairpin glycosidases"/>
    <property type="match status" value="1"/>
</dbReference>
<dbReference type="EMBL" id="LT669839">
    <property type="protein sequence ID" value="SHD75936.1"/>
    <property type="molecule type" value="Genomic_DNA"/>
</dbReference>
<evidence type="ECO:0000313" key="5">
    <source>
        <dbReference type="EMBL" id="SHD75936.1"/>
    </source>
</evidence>
<keyword evidence="2" id="KW-0808">Transferase</keyword>
<dbReference type="PANTHER" id="PTHR37469:SF2">
    <property type="entry name" value="CELLOBIONIC ACID PHOSPHORYLASE"/>
    <property type="match status" value="1"/>
</dbReference>
<dbReference type="Gene3D" id="1.50.10.10">
    <property type="match status" value="1"/>
</dbReference>
<dbReference type="InterPro" id="IPR052047">
    <property type="entry name" value="GH94_Enzymes"/>
</dbReference>
<dbReference type="GO" id="GO:0016757">
    <property type="term" value="F:glycosyltransferase activity"/>
    <property type="evidence" value="ECO:0007669"/>
    <property type="project" value="UniProtKB-KW"/>
</dbReference>
<dbReference type="InterPro" id="IPR008928">
    <property type="entry name" value="6-hairpin_glycosidase_sf"/>
</dbReference>
<gene>
    <name evidence="5" type="ORF">CUESP1_0550</name>
</gene>
<dbReference type="InterPro" id="IPR012341">
    <property type="entry name" value="6hp_glycosidase-like_sf"/>
</dbReference>
<dbReference type="InterPro" id="IPR005194">
    <property type="entry name" value="Glyco_hydro_65_C"/>
</dbReference>
<keyword evidence="6" id="KW-1185">Reference proteome</keyword>
<accession>A0A1M4PKE3</accession>
<dbReference type="GO" id="GO:0005975">
    <property type="term" value="P:carbohydrate metabolic process"/>
    <property type="evidence" value="ECO:0007669"/>
    <property type="project" value="InterPro"/>
</dbReference>
<feature type="domain" description="Glycosyl hydrolase 94 catalytic" evidence="4">
    <location>
        <begin position="1"/>
        <end position="73"/>
    </location>
</feature>
<dbReference type="InterPro" id="IPR033432">
    <property type="entry name" value="GH94_catalytic"/>
</dbReference>
<evidence type="ECO:0000259" key="4">
    <source>
        <dbReference type="Pfam" id="PF17167"/>
    </source>
</evidence>
<organism evidence="5 6">
    <name type="scientific">[Clostridium] ultunense Esp</name>
    <dbReference type="NCBI Taxonomy" id="1288971"/>
    <lineage>
        <taxon>Bacteria</taxon>
        <taxon>Bacillati</taxon>
        <taxon>Bacillota</taxon>
        <taxon>Tissierellia</taxon>
        <taxon>Tissierellales</taxon>
        <taxon>Tepidimicrobiaceae</taxon>
        <taxon>Schnuerera</taxon>
    </lineage>
</organism>